<dbReference type="Pfam" id="PF05960">
    <property type="entry name" value="DUF885"/>
    <property type="match status" value="1"/>
</dbReference>
<protein>
    <recommendedName>
        <fullName evidence="4">DUF885 domain-containing protein</fullName>
    </recommendedName>
</protein>
<accession>A0A5C1AQQ7</accession>
<keyword evidence="1" id="KW-0732">Signal</keyword>
<dbReference type="KEGG" id="lrs:PX52LOC_07476"/>
<dbReference type="PANTHER" id="PTHR33361">
    <property type="entry name" value="GLR0591 PROTEIN"/>
    <property type="match status" value="1"/>
</dbReference>
<dbReference type="InterPro" id="IPR010281">
    <property type="entry name" value="DUF885"/>
</dbReference>
<feature type="signal peptide" evidence="1">
    <location>
        <begin position="1"/>
        <end position="22"/>
    </location>
</feature>
<dbReference type="Proteomes" id="UP000324974">
    <property type="component" value="Chromosome"/>
</dbReference>
<proteinExistence type="predicted"/>
<keyword evidence="3" id="KW-1185">Reference proteome</keyword>
<dbReference type="OrthoDB" id="9760040at2"/>
<reference evidence="3" key="1">
    <citation type="submission" date="2019-08" db="EMBL/GenBank/DDBJ databases">
        <title>Limnoglobus roseus gen. nov., sp. nov., a novel freshwater planctomycete with a giant genome from the family Gemmataceae.</title>
        <authorList>
            <person name="Kulichevskaya I.S."/>
            <person name="Naumoff D.G."/>
            <person name="Miroshnikov K."/>
            <person name="Ivanova A."/>
            <person name="Philippov D.A."/>
            <person name="Hakobyan A."/>
            <person name="Rijpstra I.C."/>
            <person name="Sinninghe Damste J.S."/>
            <person name="Liesack W."/>
            <person name="Dedysh S.N."/>
        </authorList>
    </citation>
    <scope>NUCLEOTIDE SEQUENCE [LARGE SCALE GENOMIC DNA]</scope>
    <source>
        <strain evidence="3">PX52</strain>
    </source>
</reference>
<evidence type="ECO:0000313" key="3">
    <source>
        <dbReference type="Proteomes" id="UP000324974"/>
    </source>
</evidence>
<evidence type="ECO:0008006" key="4">
    <source>
        <dbReference type="Google" id="ProtNLM"/>
    </source>
</evidence>
<dbReference type="AlphaFoldDB" id="A0A5C1AQQ7"/>
<gene>
    <name evidence="2" type="ORF">PX52LOC_07476</name>
</gene>
<dbReference type="EMBL" id="CP042425">
    <property type="protein sequence ID" value="QEL20383.1"/>
    <property type="molecule type" value="Genomic_DNA"/>
</dbReference>
<dbReference type="PANTHER" id="PTHR33361:SF15">
    <property type="entry name" value="DUF885 FAMILY LIPOPROTEIN"/>
    <property type="match status" value="1"/>
</dbReference>
<evidence type="ECO:0000313" key="2">
    <source>
        <dbReference type="EMBL" id="QEL20383.1"/>
    </source>
</evidence>
<evidence type="ECO:0000256" key="1">
    <source>
        <dbReference type="SAM" id="SignalP"/>
    </source>
</evidence>
<organism evidence="2 3">
    <name type="scientific">Limnoglobus roseus</name>
    <dbReference type="NCBI Taxonomy" id="2598579"/>
    <lineage>
        <taxon>Bacteria</taxon>
        <taxon>Pseudomonadati</taxon>
        <taxon>Planctomycetota</taxon>
        <taxon>Planctomycetia</taxon>
        <taxon>Gemmatales</taxon>
        <taxon>Gemmataceae</taxon>
        <taxon>Limnoglobus</taxon>
    </lineage>
</organism>
<feature type="chain" id="PRO_5022697303" description="DUF885 domain-containing protein" evidence="1">
    <location>
        <begin position="23"/>
        <end position="579"/>
    </location>
</feature>
<dbReference type="RefSeq" id="WP_149114690.1">
    <property type="nucleotide sequence ID" value="NZ_CP042425.1"/>
</dbReference>
<name>A0A5C1AQQ7_9BACT</name>
<sequence>MTNPRNLLLLVVALLAAGIVLASTAAQPAKSESFAAFVDDYYAKLFAWDPIQATYAGIHDYDDRLADLSADAIAKRSEALKVFQKRLAAIRAETLGETDAIDATVLDHAIRAELLEIETVRDWKRNPMVYLGKPAESIDLLMKRSYAEPADRLRAIIGRLKATPAVLAAMKANVENPPKEFADLGLIVAKGSAGFFHTDLPAWAKTAAGGDAKLLDDFTTANAAVQAEFDATTKWAAELQAKAKGSYAIGADAFMKKLAAEEMLDIPLDKLLAIGEANLKRDQEAFLATAKLIDAKKTPLEVLATLTEDHPKPGDLVTATRGTIERTRKFLIDKQIVTIPSEVRPTIAETPAFMRTGGFASMDTPGAFETKAKEAFYYVTPPETEWEAKRKTEHMRQFNTAGMDVITIHEAYPGHYLQFLYAKQYPTKVRKLYTCGTNVEGWAHYAEQMIVDEGYGNGDPRVRLAQLNEALLRDCRYIVGIKLHTEGWTVEQGKKFFVEQGYIEPEVGFQEARRGTYNPTYLYYTLGKLQILKLREDVKKAKGAAFSLQQFHDNFVRQGGLPIALIRRLLLPGDTSPSL</sequence>